<keyword evidence="13" id="KW-0443">Lipid metabolism</keyword>
<feature type="compositionally biased region" description="Acidic residues" evidence="19">
    <location>
        <begin position="264"/>
        <end position="286"/>
    </location>
</feature>
<dbReference type="AlphaFoldDB" id="C5KDK3"/>
<evidence type="ECO:0000256" key="10">
    <source>
        <dbReference type="ARBA" id="ARBA00022695"/>
    </source>
</evidence>
<proteinExistence type="inferred from homology"/>
<keyword evidence="14" id="KW-0496">Mitochondrion</keyword>
<dbReference type="GO" id="GO:0004605">
    <property type="term" value="F:phosphatidate cytidylyltransferase activity"/>
    <property type="evidence" value="ECO:0007669"/>
    <property type="project" value="UniProtKB-EC"/>
</dbReference>
<evidence type="ECO:0000256" key="13">
    <source>
        <dbReference type="ARBA" id="ARBA00023098"/>
    </source>
</evidence>
<dbReference type="Proteomes" id="UP000007800">
    <property type="component" value="Unassembled WGS sequence"/>
</dbReference>
<evidence type="ECO:0000256" key="12">
    <source>
        <dbReference type="ARBA" id="ARBA00022842"/>
    </source>
</evidence>
<dbReference type="EC" id="2.7.7.41" evidence="6"/>
<evidence type="ECO:0000313" key="20">
    <source>
        <dbReference type="EMBL" id="EER17306.1"/>
    </source>
</evidence>
<evidence type="ECO:0000256" key="9">
    <source>
        <dbReference type="ARBA" id="ARBA00022679"/>
    </source>
</evidence>
<comment type="pathway">
    <text evidence="4">Lipid metabolism.</text>
</comment>
<evidence type="ECO:0000256" key="14">
    <source>
        <dbReference type="ARBA" id="ARBA00023128"/>
    </source>
</evidence>
<dbReference type="GO" id="GO:0005743">
    <property type="term" value="C:mitochondrial inner membrane"/>
    <property type="evidence" value="ECO:0007669"/>
    <property type="project" value="UniProtKB-SubCell"/>
</dbReference>
<evidence type="ECO:0000256" key="19">
    <source>
        <dbReference type="SAM" id="MobiDB-lite"/>
    </source>
</evidence>
<evidence type="ECO:0000313" key="21">
    <source>
        <dbReference type="Proteomes" id="UP000007800"/>
    </source>
</evidence>
<dbReference type="PANTHER" id="PTHR13619">
    <property type="entry name" value="PHOSPHATIDATE CYTIDYLYLTRANSFERASE, MITOCHONDRIAL"/>
    <property type="match status" value="1"/>
</dbReference>
<evidence type="ECO:0000256" key="3">
    <source>
        <dbReference type="ARBA" id="ARBA00005119"/>
    </source>
</evidence>
<sequence length="374" mass="42777">MYNDHHHSIQNHYHHVGYGSAVFKQGDDVDQHEDHYQYRTNRMTDLLSPNIGTLHPGGLYCKYGIISHDDLCDDLNNWKSLYVGGRLHKPVEDVYISDKKACSLSYMGDIRSGMIRAEDPNKVYNIVHGQANELIHIYSPILLECGVKMVKTTILKIPNNKNKDAATFHDNDPYYNGQSGLSDDNEEEEEEGAPIVVDQWGNSLRPLRADDLKHIEEKPQEASAAVVLDEAVENDKKKNKQHVKLEHTKTTAHDNVPRIKEECNINDDDDKEEEEEERYDSDEDSDQSVVRGDEKVDEPRIKKEVDNNEDGDQSPIRKGVVRMSSGFTAGLVTGEDISKQMEEPQRDKVEVEDYRVKAWAATYINAEWIDLEER</sequence>
<evidence type="ECO:0000256" key="2">
    <source>
        <dbReference type="ARBA" id="ARBA00004443"/>
    </source>
</evidence>
<feature type="region of interest" description="Disordered" evidence="19">
    <location>
        <begin position="167"/>
        <end position="191"/>
    </location>
</feature>
<dbReference type="InParanoid" id="C5KDK3"/>
<evidence type="ECO:0000256" key="11">
    <source>
        <dbReference type="ARBA" id="ARBA00022792"/>
    </source>
</evidence>
<dbReference type="PANTHER" id="PTHR13619:SF0">
    <property type="entry name" value="PHOSPHATIDATE CYTIDYLYLTRANSFERASE, MITOCHONDRIAL"/>
    <property type="match status" value="1"/>
</dbReference>
<keyword evidence="10" id="KW-0548">Nucleotidyltransferase</keyword>
<dbReference type="InterPro" id="IPR015222">
    <property type="entry name" value="Tam41"/>
</dbReference>
<evidence type="ECO:0000256" key="16">
    <source>
        <dbReference type="ARBA" id="ARBA00023209"/>
    </source>
</evidence>
<keyword evidence="21" id="KW-1185">Reference proteome</keyword>
<dbReference type="EMBL" id="GG672124">
    <property type="protein sequence ID" value="EER17306.1"/>
    <property type="molecule type" value="Genomic_DNA"/>
</dbReference>
<dbReference type="OrthoDB" id="341477at2759"/>
<keyword evidence="9" id="KW-0808">Transferase</keyword>
<dbReference type="UniPathway" id="UPA00557">
    <property type="reaction ID" value="UER00614"/>
</dbReference>
<evidence type="ECO:0000256" key="7">
    <source>
        <dbReference type="ARBA" id="ARBA00018337"/>
    </source>
</evidence>
<dbReference type="GO" id="GO:0016024">
    <property type="term" value="P:CDP-diacylglycerol biosynthetic process"/>
    <property type="evidence" value="ECO:0007669"/>
    <property type="project" value="UniProtKB-UniPathway"/>
</dbReference>
<evidence type="ECO:0000256" key="5">
    <source>
        <dbReference type="ARBA" id="ARBA00005458"/>
    </source>
</evidence>
<dbReference type="RefSeq" id="XP_002785510.1">
    <property type="nucleotide sequence ID" value="XM_002785464.1"/>
</dbReference>
<evidence type="ECO:0000256" key="6">
    <source>
        <dbReference type="ARBA" id="ARBA00012487"/>
    </source>
</evidence>
<evidence type="ECO:0000256" key="1">
    <source>
        <dbReference type="ARBA" id="ARBA00001946"/>
    </source>
</evidence>
<feature type="compositionally biased region" description="Basic and acidic residues" evidence="19">
    <location>
        <begin position="243"/>
        <end position="263"/>
    </location>
</feature>
<organism evidence="21">
    <name type="scientific">Perkinsus marinus (strain ATCC 50983 / TXsc)</name>
    <dbReference type="NCBI Taxonomy" id="423536"/>
    <lineage>
        <taxon>Eukaryota</taxon>
        <taxon>Sar</taxon>
        <taxon>Alveolata</taxon>
        <taxon>Perkinsozoa</taxon>
        <taxon>Perkinsea</taxon>
        <taxon>Perkinsida</taxon>
        <taxon>Perkinsidae</taxon>
        <taxon>Perkinsus</taxon>
    </lineage>
</organism>
<keyword evidence="16" id="KW-0594">Phospholipid biosynthesis</keyword>
<protein>
    <recommendedName>
        <fullName evidence="7">Phosphatidate cytidylyltransferase, mitochondrial</fullName>
        <ecNumber evidence="6">2.7.7.41</ecNumber>
    </recommendedName>
    <alternativeName>
        <fullName evidence="18">CDP-diacylglycerol synthase</fullName>
    </alternativeName>
</protein>
<evidence type="ECO:0000256" key="8">
    <source>
        <dbReference type="ARBA" id="ARBA00022516"/>
    </source>
</evidence>
<comment type="similarity">
    <text evidence="5">Belongs to the TAM41 family.</text>
</comment>
<dbReference type="GeneID" id="9062284"/>
<keyword evidence="15" id="KW-0472">Membrane</keyword>
<dbReference type="Pfam" id="PF09139">
    <property type="entry name" value="Tam41_Mmp37"/>
    <property type="match status" value="2"/>
</dbReference>
<reference evidence="20 21" key="1">
    <citation type="submission" date="2008-07" db="EMBL/GenBank/DDBJ databases">
        <authorList>
            <person name="El-Sayed N."/>
            <person name="Caler E."/>
            <person name="Inman J."/>
            <person name="Amedeo P."/>
            <person name="Hass B."/>
            <person name="Wortman J."/>
        </authorList>
    </citation>
    <scope>NUCLEOTIDE SEQUENCE [LARGE SCALE GENOMIC DNA]</scope>
    <source>
        <strain evidence="21">ATCC 50983 / TXsc</strain>
    </source>
</reference>
<comment type="pathway">
    <text evidence="3">Phospholipid metabolism; CDP-diacylglycerol biosynthesis; CDP-diacylglycerol from sn-glycerol 3-phosphate: step 3/3.</text>
</comment>
<dbReference type="GO" id="GO:0032049">
    <property type="term" value="P:cardiolipin biosynthetic process"/>
    <property type="evidence" value="ECO:0007669"/>
    <property type="project" value="InterPro"/>
</dbReference>
<feature type="region of interest" description="Disordered" evidence="19">
    <location>
        <begin position="231"/>
        <end position="323"/>
    </location>
</feature>
<evidence type="ECO:0000256" key="18">
    <source>
        <dbReference type="ARBA" id="ARBA00029893"/>
    </source>
</evidence>
<keyword evidence="12" id="KW-0460">Magnesium</keyword>
<feature type="compositionally biased region" description="Basic and acidic residues" evidence="19">
    <location>
        <begin position="291"/>
        <end position="306"/>
    </location>
</feature>
<accession>C5KDK3</accession>
<comment type="cofactor">
    <cofactor evidence="1">
        <name>Mg(2+)</name>
        <dbReference type="ChEBI" id="CHEBI:18420"/>
    </cofactor>
</comment>
<comment type="subcellular location">
    <subcellularLocation>
        <location evidence="2">Mitochondrion inner membrane</location>
        <topology evidence="2">Peripheral membrane protein</topology>
        <orientation evidence="2">Matrix side</orientation>
    </subcellularLocation>
</comment>
<keyword evidence="11" id="KW-0999">Mitochondrion inner membrane</keyword>
<evidence type="ECO:0000256" key="15">
    <source>
        <dbReference type="ARBA" id="ARBA00023136"/>
    </source>
</evidence>
<name>C5KDK3_PERM5</name>
<evidence type="ECO:0000256" key="4">
    <source>
        <dbReference type="ARBA" id="ARBA00005189"/>
    </source>
</evidence>
<keyword evidence="8" id="KW-0444">Lipid biosynthesis</keyword>
<keyword evidence="17" id="KW-1208">Phospholipid metabolism</keyword>
<evidence type="ECO:0000256" key="17">
    <source>
        <dbReference type="ARBA" id="ARBA00023264"/>
    </source>
</evidence>
<gene>
    <name evidence="20" type="ORF">Pmar_PMAR022242</name>
</gene>